<proteinExistence type="inferred from homology"/>
<evidence type="ECO:0000256" key="4">
    <source>
        <dbReference type="ARBA" id="ARBA00023163"/>
    </source>
</evidence>
<comment type="similarity">
    <text evidence="1">Belongs to the LysR transcriptional regulatory family.</text>
</comment>
<reference evidence="6" key="2">
    <citation type="submission" date="2020-09" db="EMBL/GenBank/DDBJ databases">
        <authorList>
            <person name="Sun Q."/>
            <person name="Zhou Y."/>
        </authorList>
    </citation>
    <scope>NUCLEOTIDE SEQUENCE</scope>
    <source>
        <strain evidence="6">CGMCC 1.15371</strain>
    </source>
</reference>
<reference evidence="6" key="1">
    <citation type="journal article" date="2014" name="Int. J. Syst. Evol. Microbiol.">
        <title>Complete genome sequence of Corynebacterium casei LMG S-19264T (=DSM 44701T), isolated from a smear-ripened cheese.</title>
        <authorList>
            <consortium name="US DOE Joint Genome Institute (JGI-PGF)"/>
            <person name="Walter F."/>
            <person name="Albersmeier A."/>
            <person name="Kalinowski J."/>
            <person name="Ruckert C."/>
        </authorList>
    </citation>
    <scope>NUCLEOTIDE SEQUENCE</scope>
    <source>
        <strain evidence="6">CGMCC 1.15371</strain>
    </source>
</reference>
<dbReference type="AlphaFoldDB" id="A0A8J2VP72"/>
<evidence type="ECO:0000256" key="1">
    <source>
        <dbReference type="ARBA" id="ARBA00009437"/>
    </source>
</evidence>
<dbReference type="PROSITE" id="PS50931">
    <property type="entry name" value="HTH_LYSR"/>
    <property type="match status" value="1"/>
</dbReference>
<dbReference type="CDD" id="cd08438">
    <property type="entry name" value="PBP2_CidR"/>
    <property type="match status" value="1"/>
</dbReference>
<evidence type="ECO:0000259" key="5">
    <source>
        <dbReference type="PROSITE" id="PS50931"/>
    </source>
</evidence>
<evidence type="ECO:0000256" key="3">
    <source>
        <dbReference type="ARBA" id="ARBA00023125"/>
    </source>
</evidence>
<dbReference type="GO" id="GO:0003677">
    <property type="term" value="F:DNA binding"/>
    <property type="evidence" value="ECO:0007669"/>
    <property type="project" value="UniProtKB-KW"/>
</dbReference>
<dbReference type="FunFam" id="1.10.10.10:FF:000001">
    <property type="entry name" value="LysR family transcriptional regulator"/>
    <property type="match status" value="1"/>
</dbReference>
<dbReference type="InterPro" id="IPR050950">
    <property type="entry name" value="HTH-type_LysR_regulators"/>
</dbReference>
<feature type="domain" description="HTH lysR-type" evidence="5">
    <location>
        <begin position="1"/>
        <end position="58"/>
    </location>
</feature>
<dbReference type="InterPro" id="IPR000847">
    <property type="entry name" value="LysR_HTH_N"/>
</dbReference>
<keyword evidence="7" id="KW-1185">Reference proteome</keyword>
<dbReference type="Pfam" id="PF00126">
    <property type="entry name" value="HTH_1"/>
    <property type="match status" value="1"/>
</dbReference>
<dbReference type="GO" id="GO:0003700">
    <property type="term" value="F:DNA-binding transcription factor activity"/>
    <property type="evidence" value="ECO:0007669"/>
    <property type="project" value="InterPro"/>
</dbReference>
<dbReference type="Proteomes" id="UP000628775">
    <property type="component" value="Unassembled WGS sequence"/>
</dbReference>
<dbReference type="PANTHER" id="PTHR30419">
    <property type="entry name" value="HTH-TYPE TRANSCRIPTIONAL REGULATOR YBHD"/>
    <property type="match status" value="1"/>
</dbReference>
<dbReference type="Pfam" id="PF03466">
    <property type="entry name" value="LysR_substrate"/>
    <property type="match status" value="1"/>
</dbReference>
<dbReference type="SUPFAM" id="SSF53850">
    <property type="entry name" value="Periplasmic binding protein-like II"/>
    <property type="match status" value="1"/>
</dbReference>
<dbReference type="PRINTS" id="PR00039">
    <property type="entry name" value="HTHLYSR"/>
</dbReference>
<dbReference type="Gene3D" id="3.40.190.290">
    <property type="match status" value="1"/>
</dbReference>
<comment type="caution">
    <text evidence="6">The sequence shown here is derived from an EMBL/GenBank/DDBJ whole genome shotgun (WGS) entry which is preliminary data.</text>
</comment>
<dbReference type="InterPro" id="IPR005119">
    <property type="entry name" value="LysR_subst-bd"/>
</dbReference>
<organism evidence="6 7">
    <name type="scientific">Pullulanibacillus camelliae</name>
    <dbReference type="NCBI Taxonomy" id="1707096"/>
    <lineage>
        <taxon>Bacteria</taxon>
        <taxon>Bacillati</taxon>
        <taxon>Bacillota</taxon>
        <taxon>Bacilli</taxon>
        <taxon>Bacillales</taxon>
        <taxon>Sporolactobacillaceae</taxon>
        <taxon>Pullulanibacillus</taxon>
    </lineage>
</organism>
<gene>
    <name evidence="6" type="primary">ywbI</name>
    <name evidence="6" type="ORF">GCM10011391_11500</name>
</gene>
<keyword evidence="3" id="KW-0238">DNA-binding</keyword>
<evidence type="ECO:0000313" key="7">
    <source>
        <dbReference type="Proteomes" id="UP000628775"/>
    </source>
</evidence>
<sequence>MDVRHLHYFIEVANWKSFTKAAQHLYVTQPTISKMVKNLEEELGVALLERTGKQIQLTDAGKVILEQAKAITSAFQNMTSALDDLRNLKTGHVRIGLPPMIGARFFPQVIGGFREKYPGVTLQLVEDGAKKIEQDVAGGLLDIGVVLLPFKKEVFHSFPFVKEEIRLVVPTTHSLSERTEVSLAELAHEPFILFREDFALHERIIKACLSEGFHPQIVAESSQWDFISEMVASRLGIALLPEAITAGLDRERVKVIRLVKPTIPWHLAVVWRKDFYLPFAAREWLHYTRQVMKELGEN</sequence>
<dbReference type="GO" id="GO:0005829">
    <property type="term" value="C:cytosol"/>
    <property type="evidence" value="ECO:0007669"/>
    <property type="project" value="TreeGrafter"/>
</dbReference>
<dbReference type="RefSeq" id="WP_188690518.1">
    <property type="nucleotide sequence ID" value="NZ_BMIR01000004.1"/>
</dbReference>
<dbReference type="InterPro" id="IPR036390">
    <property type="entry name" value="WH_DNA-bd_sf"/>
</dbReference>
<dbReference type="EMBL" id="BMIR01000004">
    <property type="protein sequence ID" value="GGE34528.1"/>
    <property type="molecule type" value="Genomic_DNA"/>
</dbReference>
<dbReference type="SUPFAM" id="SSF46785">
    <property type="entry name" value="Winged helix' DNA-binding domain"/>
    <property type="match status" value="1"/>
</dbReference>
<accession>A0A8J2VP72</accession>
<evidence type="ECO:0000256" key="2">
    <source>
        <dbReference type="ARBA" id="ARBA00023015"/>
    </source>
</evidence>
<dbReference type="InterPro" id="IPR036388">
    <property type="entry name" value="WH-like_DNA-bd_sf"/>
</dbReference>
<dbReference type="NCBIfam" id="NF047520">
    <property type="entry name" value="trans_act_CidR"/>
    <property type="match status" value="1"/>
</dbReference>
<keyword evidence="4" id="KW-0804">Transcription</keyword>
<evidence type="ECO:0000313" key="6">
    <source>
        <dbReference type="EMBL" id="GGE34528.1"/>
    </source>
</evidence>
<dbReference type="Gene3D" id="1.10.10.10">
    <property type="entry name" value="Winged helix-like DNA-binding domain superfamily/Winged helix DNA-binding domain"/>
    <property type="match status" value="1"/>
</dbReference>
<dbReference type="PANTHER" id="PTHR30419:SF8">
    <property type="entry name" value="NITROGEN ASSIMILATION TRANSCRIPTIONAL ACTIVATOR-RELATED"/>
    <property type="match status" value="1"/>
</dbReference>
<protein>
    <submittedName>
        <fullName evidence="6">Putative HTH-type transcriptional regulator YwbI</fullName>
    </submittedName>
</protein>
<keyword evidence="2" id="KW-0805">Transcription regulation</keyword>
<name>A0A8J2VP72_9BACL</name>